<reference evidence="3" key="1">
    <citation type="submission" date="2016-06" db="UniProtKB">
        <authorList>
            <consortium name="WormBaseParasite"/>
        </authorList>
    </citation>
    <scope>IDENTIFICATION</scope>
</reference>
<accession>A0A183KRW6</accession>
<reference evidence="1 2" key="2">
    <citation type="submission" date="2018-11" db="EMBL/GenBank/DDBJ databases">
        <authorList>
            <consortium name="Pathogen Informatics"/>
        </authorList>
    </citation>
    <scope>NUCLEOTIDE SEQUENCE [LARGE SCALE GENOMIC DNA]</scope>
    <source>
        <strain evidence="1">Dakar</strain>
        <strain evidence="2">Dakar, Senegal</strain>
    </source>
</reference>
<dbReference type="Proteomes" id="UP000279833">
    <property type="component" value="Unassembled WGS sequence"/>
</dbReference>
<sequence length="73" mass="8405">MDAMTDYNNIQIDFRDANKARIKRQLEIGYWCPYEPLVWNQGFPTPLGGLSVSTNSVKAQDIRFSSSEFCNQQ</sequence>
<dbReference type="WBParaSite" id="SCUD_0001780501-mRNA-1">
    <property type="protein sequence ID" value="SCUD_0001780501-mRNA-1"/>
    <property type="gene ID" value="SCUD_0001780501"/>
</dbReference>
<dbReference type="AlphaFoldDB" id="A0A183KRW6"/>
<dbReference type="Gene3D" id="1.20.58.70">
    <property type="match status" value="1"/>
</dbReference>
<keyword evidence="2" id="KW-1185">Reference proteome</keyword>
<protein>
    <submittedName>
        <fullName evidence="3">Tnp_DDE_dom domain-containing protein</fullName>
    </submittedName>
</protein>
<name>A0A183KRW6_9TREM</name>
<evidence type="ECO:0000313" key="2">
    <source>
        <dbReference type="Proteomes" id="UP000279833"/>
    </source>
</evidence>
<dbReference type="EMBL" id="UZAK01040237">
    <property type="protein sequence ID" value="VDP64285.1"/>
    <property type="molecule type" value="Genomic_DNA"/>
</dbReference>
<proteinExistence type="predicted"/>
<organism evidence="3">
    <name type="scientific">Schistosoma curassoni</name>
    <dbReference type="NCBI Taxonomy" id="6186"/>
    <lineage>
        <taxon>Eukaryota</taxon>
        <taxon>Metazoa</taxon>
        <taxon>Spiralia</taxon>
        <taxon>Lophotrochozoa</taxon>
        <taxon>Platyhelminthes</taxon>
        <taxon>Trematoda</taxon>
        <taxon>Digenea</taxon>
        <taxon>Strigeidida</taxon>
        <taxon>Schistosomatoidea</taxon>
        <taxon>Schistosomatidae</taxon>
        <taxon>Schistosoma</taxon>
    </lineage>
</organism>
<gene>
    <name evidence="1" type="ORF">SCUD_LOCUS17802</name>
</gene>
<evidence type="ECO:0000313" key="3">
    <source>
        <dbReference type="WBParaSite" id="SCUD_0001780501-mRNA-1"/>
    </source>
</evidence>
<evidence type="ECO:0000313" key="1">
    <source>
        <dbReference type="EMBL" id="VDP64285.1"/>
    </source>
</evidence>